<gene>
    <name evidence="2" type="ORF">GLAREA_04596</name>
</gene>
<sequence>MRLSYLPVLERFVSGSRRIRSNRGSESGTDPAGPASARLSLNIKPTNTTDSPTTLTNSRQAQRQQSLQKADEQRHRPSNFHLFGFGMTSKAYLQSGFLDRTTTLSGTTPPDLSTNPRKALEDAKTEHKREASVYDAVAGRVSSHGFISKYAAFSSARDTTSSSATAAAPENVLFRRKHAPQRFAEHDIYFANDRQSAARDLPESDLLKALHCYASDYYSRTHNDVVDWRSMDETALIALGVLMEEATRLEQTEDFVLTEGQLIDRELPSETRVDRHIDAELKPNKRPTKKRRIVKDHTSDNSNSEYYDS</sequence>
<evidence type="ECO:0000313" key="3">
    <source>
        <dbReference type="Proteomes" id="UP000016922"/>
    </source>
</evidence>
<feature type="compositionally biased region" description="Basic residues" evidence="1">
    <location>
        <begin position="284"/>
        <end position="294"/>
    </location>
</feature>
<feature type="compositionally biased region" description="Polar residues" evidence="1">
    <location>
        <begin position="102"/>
        <end position="116"/>
    </location>
</feature>
<proteinExistence type="predicted"/>
<feature type="region of interest" description="Disordered" evidence="1">
    <location>
        <begin position="102"/>
        <end position="126"/>
    </location>
</feature>
<feature type="compositionally biased region" description="Polar residues" evidence="1">
    <location>
        <begin position="59"/>
        <end position="68"/>
    </location>
</feature>
<feature type="compositionally biased region" description="Low complexity" evidence="1">
    <location>
        <begin position="45"/>
        <end position="58"/>
    </location>
</feature>
<protein>
    <submittedName>
        <fullName evidence="2">Uncharacterized protein</fullName>
    </submittedName>
</protein>
<dbReference type="Proteomes" id="UP000016922">
    <property type="component" value="Unassembled WGS sequence"/>
</dbReference>
<dbReference type="InterPro" id="IPR022793">
    <property type="entry name" value="Rrn10"/>
</dbReference>
<evidence type="ECO:0000313" key="2">
    <source>
        <dbReference type="EMBL" id="EPE27805.1"/>
    </source>
</evidence>
<feature type="compositionally biased region" description="Polar residues" evidence="1">
    <location>
        <begin position="300"/>
        <end position="309"/>
    </location>
</feature>
<dbReference type="OrthoDB" id="2565191at2759"/>
<feature type="region of interest" description="Disordered" evidence="1">
    <location>
        <begin position="276"/>
        <end position="309"/>
    </location>
</feature>
<reference evidence="2 3" key="1">
    <citation type="journal article" date="2013" name="BMC Genomics">
        <title>Genomics-driven discovery of the pneumocandin biosynthetic gene cluster in the fungus Glarea lozoyensis.</title>
        <authorList>
            <person name="Chen L."/>
            <person name="Yue Q."/>
            <person name="Zhang X."/>
            <person name="Xiang M."/>
            <person name="Wang C."/>
            <person name="Li S."/>
            <person name="Che Y."/>
            <person name="Ortiz-Lopez F.J."/>
            <person name="Bills G.F."/>
            <person name="Liu X."/>
            <person name="An Z."/>
        </authorList>
    </citation>
    <scope>NUCLEOTIDE SEQUENCE [LARGE SCALE GENOMIC DNA]</scope>
    <source>
        <strain evidence="3">ATCC 20868 / MF5171</strain>
    </source>
</reference>
<dbReference type="GO" id="GO:0006360">
    <property type="term" value="P:transcription by RNA polymerase I"/>
    <property type="evidence" value="ECO:0007669"/>
    <property type="project" value="InterPro"/>
</dbReference>
<organism evidence="2 3">
    <name type="scientific">Glarea lozoyensis (strain ATCC 20868 / MF5171)</name>
    <dbReference type="NCBI Taxonomy" id="1116229"/>
    <lineage>
        <taxon>Eukaryota</taxon>
        <taxon>Fungi</taxon>
        <taxon>Dikarya</taxon>
        <taxon>Ascomycota</taxon>
        <taxon>Pezizomycotina</taxon>
        <taxon>Leotiomycetes</taxon>
        <taxon>Helotiales</taxon>
        <taxon>Helotiaceae</taxon>
        <taxon>Glarea</taxon>
    </lineage>
</organism>
<accession>S3CQ45</accession>
<dbReference type="RefSeq" id="XP_008085164.1">
    <property type="nucleotide sequence ID" value="XM_008086973.1"/>
</dbReference>
<dbReference type="PANTHER" id="PTHR28054">
    <property type="entry name" value="RNA POLYMERASE I-SPECIFIC TRANSCRIPTION INITIATION FACTOR RRN10"/>
    <property type="match status" value="1"/>
</dbReference>
<dbReference type="HOGENOM" id="CLU_900320_0_0_1"/>
<dbReference type="eggNOG" id="ENOG502S5QF">
    <property type="taxonomic scope" value="Eukaryota"/>
</dbReference>
<dbReference type="AlphaFoldDB" id="S3CQ45"/>
<dbReference type="GeneID" id="19463651"/>
<dbReference type="PANTHER" id="PTHR28054:SF1">
    <property type="entry name" value="RNA POLYMERASE I-SPECIFIC TRANSCRIPTION INITIATION FACTOR RRN10"/>
    <property type="match status" value="1"/>
</dbReference>
<name>S3CQ45_GLAL2</name>
<feature type="region of interest" description="Disordered" evidence="1">
    <location>
        <begin position="18"/>
        <end position="81"/>
    </location>
</feature>
<dbReference type="KEGG" id="glz:GLAREA_04596"/>
<dbReference type="EMBL" id="KE145369">
    <property type="protein sequence ID" value="EPE27805.1"/>
    <property type="molecule type" value="Genomic_DNA"/>
</dbReference>
<keyword evidence="3" id="KW-1185">Reference proteome</keyword>
<evidence type="ECO:0000256" key="1">
    <source>
        <dbReference type="SAM" id="MobiDB-lite"/>
    </source>
</evidence>